<feature type="domain" description="DUF7791" evidence="1">
    <location>
        <begin position="3"/>
        <end position="117"/>
    </location>
</feature>
<sequence>MAYWFAGNADPEYAFKLEVKPAQAQIVLKRKDTMRKRLNISCRGLLEIQDMMSNDEEDLLRSSSIFNLKVGFLHRTVRDFLLLEKTQTILHQWISSTFDVHERICEALLAQVKITPNDAEYWGPVSQLYTTFSHHCDLINSDEQKSSTSKLRESFNNVMLTLGYVRFQKRMWTDDDGADSYGFIGSTRIQDDEGPLGLSESNPKRVKSFSRVEKLFAKLHPRRFGVNISRQGRLESTMVQRRESMIRIPSRYSKEGA</sequence>
<dbReference type="AlphaFoldDB" id="A0A194V809"/>
<evidence type="ECO:0000259" key="1">
    <source>
        <dbReference type="Pfam" id="PF25053"/>
    </source>
</evidence>
<dbReference type="STRING" id="694573.A0A194V809"/>
<proteinExistence type="predicted"/>
<name>A0A194V809_CYTMA</name>
<accession>A0A194V809</accession>
<evidence type="ECO:0000313" key="2">
    <source>
        <dbReference type="EMBL" id="KUI60019.1"/>
    </source>
</evidence>
<evidence type="ECO:0000313" key="3">
    <source>
        <dbReference type="Proteomes" id="UP000078576"/>
    </source>
</evidence>
<dbReference type="EMBL" id="KN714741">
    <property type="protein sequence ID" value="KUI60019.1"/>
    <property type="molecule type" value="Genomic_DNA"/>
</dbReference>
<protein>
    <recommendedName>
        <fullName evidence="1">DUF7791 domain-containing protein</fullName>
    </recommendedName>
</protein>
<dbReference type="OrthoDB" id="443402at2759"/>
<gene>
    <name evidence="2" type="ORF">VP1G_11177</name>
</gene>
<dbReference type="Proteomes" id="UP000078576">
    <property type="component" value="Unassembled WGS sequence"/>
</dbReference>
<reference evidence="3" key="1">
    <citation type="submission" date="2014-12" db="EMBL/GenBank/DDBJ databases">
        <title>Genome Sequence of Valsa Canker Pathogens Uncovers a Specific Adaption of Colonization on Woody Bark.</title>
        <authorList>
            <person name="Yin Z."/>
            <person name="Liu H."/>
            <person name="Gao X."/>
            <person name="Li Z."/>
            <person name="Song N."/>
            <person name="Ke X."/>
            <person name="Dai Q."/>
            <person name="Wu Y."/>
            <person name="Sun Y."/>
            <person name="Xu J.-R."/>
            <person name="Kang Z.K."/>
            <person name="Wang L."/>
            <person name="Huang L."/>
        </authorList>
    </citation>
    <scope>NUCLEOTIDE SEQUENCE [LARGE SCALE GENOMIC DNA]</scope>
    <source>
        <strain evidence="3">SXYL134</strain>
    </source>
</reference>
<organism evidence="2 3">
    <name type="scientific">Cytospora mali</name>
    <name type="common">Apple Valsa canker fungus</name>
    <name type="synonym">Valsa mali</name>
    <dbReference type="NCBI Taxonomy" id="578113"/>
    <lineage>
        <taxon>Eukaryota</taxon>
        <taxon>Fungi</taxon>
        <taxon>Dikarya</taxon>
        <taxon>Ascomycota</taxon>
        <taxon>Pezizomycotina</taxon>
        <taxon>Sordariomycetes</taxon>
        <taxon>Sordariomycetidae</taxon>
        <taxon>Diaporthales</taxon>
        <taxon>Cytosporaceae</taxon>
        <taxon>Cytospora</taxon>
    </lineage>
</organism>
<keyword evidence="3" id="KW-1185">Reference proteome</keyword>
<dbReference type="Pfam" id="PF25053">
    <property type="entry name" value="DUF7791"/>
    <property type="match status" value="1"/>
</dbReference>
<dbReference type="InterPro" id="IPR056693">
    <property type="entry name" value="DUF7791"/>
</dbReference>